<sequence length="85" mass="9921">MWHGMIEIFHCDRNTNGIPLINLLTRISHHLYSDTWCIIPYFHHNEKSLMECGELTVHHFGSSLVSNSIGTPKLSEFVQEQFHDE</sequence>
<dbReference type="Proteomes" id="UP000290289">
    <property type="component" value="Chromosome 1"/>
</dbReference>
<proteinExistence type="predicted"/>
<dbReference type="AlphaFoldDB" id="A0A498KKZ8"/>
<protein>
    <submittedName>
        <fullName evidence="1">Uncharacterized protein</fullName>
    </submittedName>
</protein>
<name>A0A498KKZ8_MALDO</name>
<organism evidence="1 2">
    <name type="scientific">Malus domestica</name>
    <name type="common">Apple</name>
    <name type="synonym">Pyrus malus</name>
    <dbReference type="NCBI Taxonomy" id="3750"/>
    <lineage>
        <taxon>Eukaryota</taxon>
        <taxon>Viridiplantae</taxon>
        <taxon>Streptophyta</taxon>
        <taxon>Embryophyta</taxon>
        <taxon>Tracheophyta</taxon>
        <taxon>Spermatophyta</taxon>
        <taxon>Magnoliopsida</taxon>
        <taxon>eudicotyledons</taxon>
        <taxon>Gunneridae</taxon>
        <taxon>Pentapetalae</taxon>
        <taxon>rosids</taxon>
        <taxon>fabids</taxon>
        <taxon>Rosales</taxon>
        <taxon>Rosaceae</taxon>
        <taxon>Amygdaloideae</taxon>
        <taxon>Maleae</taxon>
        <taxon>Malus</taxon>
    </lineage>
</organism>
<keyword evidence="2" id="KW-1185">Reference proteome</keyword>
<reference evidence="1 2" key="1">
    <citation type="submission" date="2018-10" db="EMBL/GenBank/DDBJ databases">
        <title>A high-quality apple genome assembly.</title>
        <authorList>
            <person name="Hu J."/>
        </authorList>
    </citation>
    <scope>NUCLEOTIDE SEQUENCE [LARGE SCALE GENOMIC DNA]</scope>
    <source>
        <strain evidence="2">cv. HFTH1</strain>
        <tissue evidence="1">Young leaf</tissue>
    </source>
</reference>
<comment type="caution">
    <text evidence="1">The sequence shown here is derived from an EMBL/GenBank/DDBJ whole genome shotgun (WGS) entry which is preliminary data.</text>
</comment>
<gene>
    <name evidence="1" type="ORF">DVH24_022542</name>
</gene>
<dbReference type="EMBL" id="RDQH01000327">
    <property type="protein sequence ID" value="RXI08398.1"/>
    <property type="molecule type" value="Genomic_DNA"/>
</dbReference>
<evidence type="ECO:0000313" key="1">
    <source>
        <dbReference type="EMBL" id="RXI08398.1"/>
    </source>
</evidence>
<accession>A0A498KKZ8</accession>
<evidence type="ECO:0000313" key="2">
    <source>
        <dbReference type="Proteomes" id="UP000290289"/>
    </source>
</evidence>